<proteinExistence type="predicted"/>
<dbReference type="AlphaFoldDB" id="A0AAV8Y3D9"/>
<dbReference type="EMBL" id="JANEYF010002513">
    <property type="protein sequence ID" value="KAJ8945406.1"/>
    <property type="molecule type" value="Genomic_DNA"/>
</dbReference>
<keyword evidence="2" id="KW-0472">Membrane</keyword>
<accession>A0AAV8Y3D9</accession>
<feature type="transmembrane region" description="Helical" evidence="2">
    <location>
        <begin position="34"/>
        <end position="59"/>
    </location>
</feature>
<keyword evidence="4" id="KW-1185">Reference proteome</keyword>
<evidence type="ECO:0000256" key="1">
    <source>
        <dbReference type="SAM" id="MobiDB-lite"/>
    </source>
</evidence>
<feature type="compositionally biased region" description="Low complexity" evidence="1">
    <location>
        <begin position="91"/>
        <end position="106"/>
    </location>
</feature>
<feature type="compositionally biased region" description="Basic and acidic residues" evidence="1">
    <location>
        <begin position="11"/>
        <end position="20"/>
    </location>
</feature>
<evidence type="ECO:0000313" key="4">
    <source>
        <dbReference type="Proteomes" id="UP001162156"/>
    </source>
</evidence>
<sequence length="159" mass="18743">MYSKKGANNREGSHSSYHYEEEYSKKDKTSIQSIFQISVTTLAFLAFGGYLICLLVQVVKGKGNYNYDSSTATQVMSALLNAKIKKRRTTRPPQRLQQKPLRPSRPTNNYRRRKPRPKREIFTDTDLQSMYFTLIDLSESYTKYHTEDYLKYNYTNNYF</sequence>
<gene>
    <name evidence="3" type="ORF">NQ314_009244</name>
</gene>
<evidence type="ECO:0000256" key="2">
    <source>
        <dbReference type="SAM" id="Phobius"/>
    </source>
</evidence>
<feature type="region of interest" description="Disordered" evidence="1">
    <location>
        <begin position="1"/>
        <end position="20"/>
    </location>
</feature>
<organism evidence="3 4">
    <name type="scientific">Rhamnusium bicolor</name>
    <dbReference type="NCBI Taxonomy" id="1586634"/>
    <lineage>
        <taxon>Eukaryota</taxon>
        <taxon>Metazoa</taxon>
        <taxon>Ecdysozoa</taxon>
        <taxon>Arthropoda</taxon>
        <taxon>Hexapoda</taxon>
        <taxon>Insecta</taxon>
        <taxon>Pterygota</taxon>
        <taxon>Neoptera</taxon>
        <taxon>Endopterygota</taxon>
        <taxon>Coleoptera</taxon>
        <taxon>Polyphaga</taxon>
        <taxon>Cucujiformia</taxon>
        <taxon>Chrysomeloidea</taxon>
        <taxon>Cerambycidae</taxon>
        <taxon>Lepturinae</taxon>
        <taxon>Rhagiini</taxon>
        <taxon>Rhamnusium</taxon>
    </lineage>
</organism>
<reference evidence="3" key="1">
    <citation type="journal article" date="2023" name="Insect Mol. Biol.">
        <title>Genome sequencing provides insights into the evolution of gene families encoding plant cell wall-degrading enzymes in longhorned beetles.</title>
        <authorList>
            <person name="Shin N.R."/>
            <person name="Okamura Y."/>
            <person name="Kirsch R."/>
            <person name="Pauchet Y."/>
        </authorList>
    </citation>
    <scope>NUCLEOTIDE SEQUENCE</scope>
    <source>
        <strain evidence="3">RBIC_L_NR</strain>
    </source>
</reference>
<keyword evidence="2" id="KW-0812">Transmembrane</keyword>
<comment type="caution">
    <text evidence="3">The sequence shown here is derived from an EMBL/GenBank/DDBJ whole genome shotgun (WGS) entry which is preliminary data.</text>
</comment>
<name>A0AAV8Y3D9_9CUCU</name>
<dbReference type="Proteomes" id="UP001162156">
    <property type="component" value="Unassembled WGS sequence"/>
</dbReference>
<protein>
    <submittedName>
        <fullName evidence="3">Uncharacterized protein</fullName>
    </submittedName>
</protein>
<feature type="region of interest" description="Disordered" evidence="1">
    <location>
        <begin position="86"/>
        <end position="119"/>
    </location>
</feature>
<evidence type="ECO:0000313" key="3">
    <source>
        <dbReference type="EMBL" id="KAJ8945406.1"/>
    </source>
</evidence>
<keyword evidence="2" id="KW-1133">Transmembrane helix</keyword>